<dbReference type="InterPro" id="IPR025534">
    <property type="entry name" value="DUF4420"/>
</dbReference>
<proteinExistence type="predicted"/>
<dbReference type="Proteomes" id="UP000222296">
    <property type="component" value="Chromosome Linear"/>
</dbReference>
<name>A0AAP9E7J4_AGRTU</name>
<dbReference type="AlphaFoldDB" id="A0AAP9E7J4"/>
<sequence>MGSKAFEMLDSIDPITGAEGKLFYSVKAFDQSKSFHIGRSSHGNAVLLVSTATLSPRAVPLQLSGIEAVFDVICIISEDGVETEARFTVVSCQSKDREVEVYFSHIAGIIVDELGDLPCAEKLEASISQLIFLFEKLKSPPRNTIHGLIGELLVIDLADRPDQAVLCWHNEATERYDFSGGQARLEAKTWSSGTRQHTFSADQVNLPVETVGILASSMVEESSGGVSVSELAGQIERRLSTSASITQLRIKIAGALGINVEQSQGYRFDLARAHSTIAFYDINSLPGIRPPYPPGVSRISFTSNLTHLTPLEISHVNVLILPELNFSISRKVGGQL</sequence>
<protein>
    <submittedName>
        <fullName evidence="1">PD-(D/E)XK motif protein</fullName>
    </submittedName>
</protein>
<accession>A0AAP9E7J4</accession>
<gene>
    <name evidence="1" type="ORF">CG010_019285</name>
</gene>
<reference evidence="1 2" key="1">
    <citation type="journal article" date="2017" name="Genome Announc.">
        <title>Draft Genome Sequence of Agrobacterium tumefaciens Biovar 1 Strain 186, Isolated from Walnut.</title>
        <authorList>
            <person name="Poret-Peterson A.T."/>
            <person name="Bhatnagar S."/>
            <person name="McClean A.E."/>
            <person name="Kluepfel D.A."/>
        </authorList>
    </citation>
    <scope>NUCLEOTIDE SEQUENCE [LARGE SCALE GENOMIC DNA]</scope>
    <source>
        <strain evidence="1 2">186</strain>
    </source>
</reference>
<dbReference type="RefSeq" id="WP_099086259.1">
    <property type="nucleotide sequence ID" value="NZ_CP042275.2"/>
</dbReference>
<dbReference type="EMBL" id="CP042275">
    <property type="protein sequence ID" value="QDY96313.1"/>
    <property type="molecule type" value="Genomic_DNA"/>
</dbReference>
<dbReference type="Pfam" id="PF14390">
    <property type="entry name" value="DUF4420"/>
    <property type="match status" value="1"/>
</dbReference>
<organism evidence="1 2">
    <name type="scientific">Agrobacterium tumefaciens</name>
    <dbReference type="NCBI Taxonomy" id="358"/>
    <lineage>
        <taxon>Bacteria</taxon>
        <taxon>Pseudomonadati</taxon>
        <taxon>Pseudomonadota</taxon>
        <taxon>Alphaproteobacteria</taxon>
        <taxon>Hyphomicrobiales</taxon>
        <taxon>Rhizobiaceae</taxon>
        <taxon>Rhizobium/Agrobacterium group</taxon>
        <taxon>Agrobacterium</taxon>
        <taxon>Agrobacterium tumefaciens complex</taxon>
    </lineage>
</organism>
<evidence type="ECO:0000313" key="1">
    <source>
        <dbReference type="EMBL" id="QDY96313.1"/>
    </source>
</evidence>
<evidence type="ECO:0000313" key="2">
    <source>
        <dbReference type="Proteomes" id="UP000222296"/>
    </source>
</evidence>